<feature type="binding site" evidence="8">
    <location>
        <position position="5"/>
    </location>
    <ligand>
        <name>Mg(2+)</name>
        <dbReference type="ChEBI" id="CHEBI:18420"/>
    </ligand>
</feature>
<keyword evidence="5 8" id="KW-0378">Hydrolase</keyword>
<dbReference type="InterPro" id="IPR002716">
    <property type="entry name" value="PIN_dom"/>
</dbReference>
<dbReference type="HAMAP" id="MF_00265">
    <property type="entry name" value="VapC_Nob1"/>
    <property type="match status" value="1"/>
</dbReference>
<keyword evidence="8" id="KW-0800">Toxin</keyword>
<reference evidence="10" key="2">
    <citation type="submission" date="2021-08" db="EMBL/GenBank/DDBJ databases">
        <authorList>
            <person name="Tani A."/>
            <person name="Ola A."/>
            <person name="Ogura Y."/>
            <person name="Katsura K."/>
            <person name="Hayashi T."/>
        </authorList>
    </citation>
    <scope>NUCLEOTIDE SEQUENCE</scope>
    <source>
        <strain evidence="10">KCTC 52305</strain>
    </source>
</reference>
<dbReference type="EMBL" id="BPQH01000005">
    <property type="protein sequence ID" value="GJD49105.1"/>
    <property type="molecule type" value="Genomic_DNA"/>
</dbReference>
<evidence type="ECO:0000256" key="7">
    <source>
        <dbReference type="ARBA" id="ARBA00038093"/>
    </source>
</evidence>
<dbReference type="SUPFAM" id="SSF88723">
    <property type="entry name" value="PIN domain-like"/>
    <property type="match status" value="1"/>
</dbReference>
<dbReference type="InterPro" id="IPR050556">
    <property type="entry name" value="Type_II_TA_system_RNase"/>
</dbReference>
<name>A0ABQ4QWI6_9HYPH</name>
<keyword evidence="3 8" id="KW-0540">Nuclease</keyword>
<evidence type="ECO:0000256" key="3">
    <source>
        <dbReference type="ARBA" id="ARBA00022722"/>
    </source>
</evidence>
<evidence type="ECO:0000256" key="8">
    <source>
        <dbReference type="HAMAP-Rule" id="MF_00265"/>
    </source>
</evidence>
<evidence type="ECO:0000259" key="9">
    <source>
        <dbReference type="Pfam" id="PF01850"/>
    </source>
</evidence>
<keyword evidence="4 8" id="KW-0479">Metal-binding</keyword>
<reference evidence="10" key="1">
    <citation type="journal article" date="2021" name="Front. Microbiol.">
        <title>Comprehensive Comparative Genomics and Phenotyping of Methylobacterium Species.</title>
        <authorList>
            <person name="Alessa O."/>
            <person name="Ogura Y."/>
            <person name="Fujitani Y."/>
            <person name="Takami H."/>
            <person name="Hayashi T."/>
            <person name="Sahin N."/>
            <person name="Tani A."/>
        </authorList>
    </citation>
    <scope>NUCLEOTIDE SEQUENCE</scope>
    <source>
        <strain evidence="10">KCTC 52305</strain>
    </source>
</reference>
<evidence type="ECO:0000313" key="10">
    <source>
        <dbReference type="EMBL" id="GJD49105.1"/>
    </source>
</evidence>
<evidence type="ECO:0000256" key="6">
    <source>
        <dbReference type="ARBA" id="ARBA00022842"/>
    </source>
</evidence>
<dbReference type="Proteomes" id="UP001055167">
    <property type="component" value="Unassembled WGS sequence"/>
</dbReference>
<dbReference type="PANTHER" id="PTHR33653:SF1">
    <property type="entry name" value="RIBONUCLEASE VAPC2"/>
    <property type="match status" value="1"/>
</dbReference>
<evidence type="ECO:0000256" key="4">
    <source>
        <dbReference type="ARBA" id="ARBA00022723"/>
    </source>
</evidence>
<feature type="domain" description="PIN" evidence="9">
    <location>
        <begin position="2"/>
        <end position="121"/>
    </location>
</feature>
<comment type="caution">
    <text evidence="10">The sequence shown here is derived from an EMBL/GenBank/DDBJ whole genome shotgun (WGS) entry which is preliminary data.</text>
</comment>
<evidence type="ECO:0000256" key="2">
    <source>
        <dbReference type="ARBA" id="ARBA00022649"/>
    </source>
</evidence>
<gene>
    <name evidence="10" type="primary">fitB</name>
    <name evidence="8" type="synonym">vapC</name>
    <name evidence="10" type="ORF">OPKNFCMD_1835</name>
</gene>
<dbReference type="InterPro" id="IPR022907">
    <property type="entry name" value="VapC_family"/>
</dbReference>
<evidence type="ECO:0000256" key="1">
    <source>
        <dbReference type="ARBA" id="ARBA00001946"/>
    </source>
</evidence>
<evidence type="ECO:0000313" key="11">
    <source>
        <dbReference type="Proteomes" id="UP001055167"/>
    </source>
</evidence>
<keyword evidence="6 8" id="KW-0460">Magnesium</keyword>
<comment type="caution">
    <text evidence="8">Lacks conserved residue(s) required for the propagation of feature annotation.</text>
</comment>
<organism evidence="10 11">
    <name type="scientific">Methylobacterium crusticola</name>
    <dbReference type="NCBI Taxonomy" id="1697972"/>
    <lineage>
        <taxon>Bacteria</taxon>
        <taxon>Pseudomonadati</taxon>
        <taxon>Pseudomonadota</taxon>
        <taxon>Alphaproteobacteria</taxon>
        <taxon>Hyphomicrobiales</taxon>
        <taxon>Methylobacteriaceae</taxon>
        <taxon>Methylobacterium</taxon>
    </lineage>
</organism>
<evidence type="ECO:0000256" key="5">
    <source>
        <dbReference type="ARBA" id="ARBA00022801"/>
    </source>
</evidence>
<dbReference type="EC" id="3.1.-.-" evidence="8"/>
<accession>A0ABQ4QWI6</accession>
<dbReference type="PANTHER" id="PTHR33653">
    <property type="entry name" value="RIBONUCLEASE VAPC2"/>
    <property type="match status" value="1"/>
</dbReference>
<protein>
    <recommendedName>
        <fullName evidence="8">Ribonuclease VapC</fullName>
        <shortName evidence="8">RNase VapC</shortName>
        <ecNumber evidence="8">3.1.-.-</ecNumber>
    </recommendedName>
    <alternativeName>
        <fullName evidence="8">Toxin VapC</fullName>
    </alternativeName>
</protein>
<dbReference type="InterPro" id="IPR029060">
    <property type="entry name" value="PIN-like_dom_sf"/>
</dbReference>
<keyword evidence="2 8" id="KW-1277">Toxin-antitoxin system</keyword>
<proteinExistence type="inferred from homology"/>
<comment type="cofactor">
    <cofactor evidence="1 8">
        <name>Mg(2+)</name>
        <dbReference type="ChEBI" id="CHEBI:18420"/>
    </cofactor>
</comment>
<dbReference type="Pfam" id="PF01850">
    <property type="entry name" value="PIN"/>
    <property type="match status" value="1"/>
</dbReference>
<dbReference type="Gene3D" id="3.40.50.1010">
    <property type="entry name" value="5'-nuclease"/>
    <property type="match status" value="1"/>
</dbReference>
<comment type="similarity">
    <text evidence="7 8">Belongs to the PINc/VapC protein family.</text>
</comment>
<comment type="function">
    <text evidence="8">Toxic component of a toxin-antitoxin (TA) system. An RNase.</text>
</comment>
<keyword evidence="11" id="KW-1185">Reference proteome</keyword>
<dbReference type="RefSeq" id="WP_128564478.1">
    <property type="nucleotide sequence ID" value="NZ_BPQH01000005.1"/>
</dbReference>
<sequence>MYLLDTTIATLFDPARRREAEAVIAWMDRHDRLLCVSVVTLMEIEAGLIRLRRQGRAGRAAAIEALRTTLLRDFSARLLPVDADVALIAAGLREAVRPDAVETGTLLIAATARARGLTVLSRTPLRFTALGVAALDPLAGLPPDAGG</sequence>